<dbReference type="Pfam" id="PF00300">
    <property type="entry name" value="His_Phos_1"/>
    <property type="match status" value="1"/>
</dbReference>
<protein>
    <submittedName>
        <fullName evidence="2">Histidine phosphatase family protein</fullName>
    </submittedName>
</protein>
<dbReference type="SMART" id="SM00855">
    <property type="entry name" value="PGAM"/>
    <property type="match status" value="1"/>
</dbReference>
<dbReference type="PANTHER" id="PTHR47623">
    <property type="entry name" value="OS09G0287300 PROTEIN"/>
    <property type="match status" value="1"/>
</dbReference>
<dbReference type="PANTHER" id="PTHR47623:SF1">
    <property type="entry name" value="OS09G0287300 PROTEIN"/>
    <property type="match status" value="1"/>
</dbReference>
<dbReference type="RefSeq" id="WP_133397499.1">
    <property type="nucleotide sequence ID" value="NZ_SNAA01000015.1"/>
</dbReference>
<feature type="binding site" evidence="1">
    <location>
        <position position="59"/>
    </location>
    <ligand>
        <name>substrate</name>
    </ligand>
</feature>
<dbReference type="AlphaFoldDB" id="A0A4R6A4D7"/>
<name>A0A4R6A4D7_9RHOB</name>
<dbReference type="InterPro" id="IPR029033">
    <property type="entry name" value="His_PPase_superfam"/>
</dbReference>
<evidence type="ECO:0000313" key="3">
    <source>
        <dbReference type="Proteomes" id="UP000295701"/>
    </source>
</evidence>
<accession>A0A4R6A4D7</accession>
<dbReference type="SUPFAM" id="SSF53254">
    <property type="entry name" value="Phosphoglycerate mutase-like"/>
    <property type="match status" value="1"/>
</dbReference>
<organism evidence="2 3">
    <name type="scientific">Palleronia sediminis</name>
    <dbReference type="NCBI Taxonomy" id="2547833"/>
    <lineage>
        <taxon>Bacteria</taxon>
        <taxon>Pseudomonadati</taxon>
        <taxon>Pseudomonadota</taxon>
        <taxon>Alphaproteobacteria</taxon>
        <taxon>Rhodobacterales</taxon>
        <taxon>Roseobacteraceae</taxon>
        <taxon>Palleronia</taxon>
    </lineage>
</organism>
<gene>
    <name evidence="2" type="ORF">E2L08_12850</name>
</gene>
<reference evidence="2 3" key="1">
    <citation type="submission" date="2019-03" db="EMBL/GenBank/DDBJ databases">
        <title>Primorskyibacter sp. SS33 isolated from sediments.</title>
        <authorList>
            <person name="Xunke S."/>
        </authorList>
    </citation>
    <scope>NUCLEOTIDE SEQUENCE [LARGE SCALE GENOMIC DNA]</scope>
    <source>
        <strain evidence="2 3">SS33</strain>
    </source>
</reference>
<dbReference type="CDD" id="cd07067">
    <property type="entry name" value="HP_PGM_like"/>
    <property type="match status" value="1"/>
</dbReference>
<evidence type="ECO:0000313" key="2">
    <source>
        <dbReference type="EMBL" id="TDL77675.1"/>
    </source>
</evidence>
<dbReference type="EMBL" id="SNAA01000015">
    <property type="protein sequence ID" value="TDL77675.1"/>
    <property type="molecule type" value="Genomic_DNA"/>
</dbReference>
<evidence type="ECO:0000256" key="1">
    <source>
        <dbReference type="PIRSR" id="PIRSR613078-2"/>
    </source>
</evidence>
<sequence>MSLRLVLTRHAKSDWADAATPDHDRPLNARGRDSARAMGDWLRSQDATPDTALVSTAKRAVDTWSDLSAAFTRTVEVRLMRALYLAPPEDILAALAPLEVQSALVIAHNPGMAALAQWLVDETPASVEFHRFPTCATLILDIAAQCWADLGPRSGAVAGFAVPRDLMG</sequence>
<dbReference type="InterPro" id="IPR013078">
    <property type="entry name" value="His_Pase_superF_clade-1"/>
</dbReference>
<proteinExistence type="predicted"/>
<dbReference type="Proteomes" id="UP000295701">
    <property type="component" value="Unassembled WGS sequence"/>
</dbReference>
<dbReference type="Gene3D" id="3.40.50.1240">
    <property type="entry name" value="Phosphoglycerate mutase-like"/>
    <property type="match status" value="1"/>
</dbReference>
<dbReference type="OrthoDB" id="9810154at2"/>
<comment type="caution">
    <text evidence="2">The sequence shown here is derived from an EMBL/GenBank/DDBJ whole genome shotgun (WGS) entry which is preliminary data.</text>
</comment>
<keyword evidence="3" id="KW-1185">Reference proteome</keyword>